<dbReference type="SUPFAM" id="SSF53300">
    <property type="entry name" value="vWA-like"/>
    <property type="match status" value="2"/>
</dbReference>
<evidence type="ECO:0000259" key="2">
    <source>
        <dbReference type="PROSITE" id="PS50041"/>
    </source>
</evidence>
<dbReference type="PRINTS" id="PR00453">
    <property type="entry name" value="VWFADOMAIN"/>
</dbReference>
<keyword evidence="1" id="KW-0732">Signal</keyword>
<dbReference type="AlphaFoldDB" id="A0A9W2ZDH2"/>
<feature type="domain" description="VWFA" evidence="3">
    <location>
        <begin position="27"/>
        <end position="195"/>
    </location>
</feature>
<sequence length="599" mass="67085">MIHLARVFCIFSALVVQIVRTTQGPIDLVFVLDGSSDIGDFNFKLSIQAASGYLEDANIGPNRTRVGVVVYSTEVGDYVPLMSNIPILKSSIMNFTYPAMTRATDVGIRKAVDILTKEKRNVSRVMVIVLSGKSDNRTKTKLESELAQAKGIDIWGLGIFPYLSMTELVDLTTNGAKQAFEIENIRDFFGAFSSLPAGEINSIYTYREPVDLVFAIDVSFEIGEENFKLIQSNVLKCLGLLFIGPLDTHVGVVLSTSVSPPSIQLQSDYETIYSSVSSIKFSDRVVTTDKVLGTAVNSLLATQRKLFKAVILITDGHYINKYRNETHDEAIRAKNNNITLWGVGIDCTFPLTEDLCRISEAFYLKDLLTNIQTLEYSDTVTPNVCSDVKFRDFFKVQTTHNVDLVPNTSFISRGLLDCAKGCLSLDSSCYSYSQRDQSCAIGTCYYSDSVSETSPDMYIACDTRNGFQLKNYGQVNACVWMSTSKSTYFNARNDCKAKNSHLYTMKNPMKRKLLGDHYGDQMFWIGLNDIDVEGTWRWEDDNSACDQTWKLQLFSPGEGANGTRTENCALFNYYKNFLAVDGNCNSVFLYLCEKYFFSF</sequence>
<gene>
    <name evidence="5 6" type="primary">LOC106053312</name>
</gene>
<keyword evidence="4" id="KW-1185">Reference proteome</keyword>
<dbReference type="InterPro" id="IPR016187">
    <property type="entry name" value="CTDL_fold"/>
</dbReference>
<dbReference type="PANTHER" id="PTHR24020">
    <property type="entry name" value="COLLAGEN ALPHA"/>
    <property type="match status" value="1"/>
</dbReference>
<dbReference type="RefSeq" id="XP_055872920.1">
    <property type="nucleotide sequence ID" value="XM_056016945.1"/>
</dbReference>
<reference evidence="5 6" key="1">
    <citation type="submission" date="2025-04" db="UniProtKB">
        <authorList>
            <consortium name="RefSeq"/>
        </authorList>
    </citation>
    <scope>IDENTIFICATION</scope>
</reference>
<feature type="domain" description="C-type lectin" evidence="2">
    <location>
        <begin position="474"/>
        <end position="593"/>
    </location>
</feature>
<feature type="chain" id="PRO_5044702589" evidence="1">
    <location>
        <begin position="22"/>
        <end position="599"/>
    </location>
</feature>
<dbReference type="Gene3D" id="3.10.100.10">
    <property type="entry name" value="Mannose-Binding Protein A, subunit A"/>
    <property type="match status" value="1"/>
</dbReference>
<dbReference type="InterPro" id="IPR036465">
    <property type="entry name" value="vWFA_dom_sf"/>
</dbReference>
<proteinExistence type="predicted"/>
<name>A0A9W2ZDH2_BIOGL</name>
<dbReference type="CDD" id="cd01450">
    <property type="entry name" value="vWFA_subfamily_ECM"/>
    <property type="match status" value="1"/>
</dbReference>
<dbReference type="PROSITE" id="PS50041">
    <property type="entry name" value="C_TYPE_LECTIN_2"/>
    <property type="match status" value="1"/>
</dbReference>
<dbReference type="CDD" id="cd00037">
    <property type="entry name" value="CLECT"/>
    <property type="match status" value="1"/>
</dbReference>
<evidence type="ECO:0000259" key="3">
    <source>
        <dbReference type="PROSITE" id="PS50234"/>
    </source>
</evidence>
<dbReference type="InterPro" id="IPR050525">
    <property type="entry name" value="ECM_Assembly_Org"/>
</dbReference>
<evidence type="ECO:0000313" key="4">
    <source>
        <dbReference type="Proteomes" id="UP001165740"/>
    </source>
</evidence>
<dbReference type="SMART" id="SM00327">
    <property type="entry name" value="VWA"/>
    <property type="match status" value="2"/>
</dbReference>
<dbReference type="InterPro" id="IPR002035">
    <property type="entry name" value="VWF_A"/>
</dbReference>
<dbReference type="GeneID" id="106053312"/>
<protein>
    <submittedName>
        <fullName evidence="5 6">Collagen alpha-5(VI) chain-like</fullName>
    </submittedName>
</protein>
<dbReference type="InterPro" id="IPR016186">
    <property type="entry name" value="C-type_lectin-like/link_sf"/>
</dbReference>
<organism evidence="4 6">
    <name type="scientific">Biomphalaria glabrata</name>
    <name type="common">Bloodfluke planorb</name>
    <name type="synonym">Freshwater snail</name>
    <dbReference type="NCBI Taxonomy" id="6526"/>
    <lineage>
        <taxon>Eukaryota</taxon>
        <taxon>Metazoa</taxon>
        <taxon>Spiralia</taxon>
        <taxon>Lophotrochozoa</taxon>
        <taxon>Mollusca</taxon>
        <taxon>Gastropoda</taxon>
        <taxon>Heterobranchia</taxon>
        <taxon>Euthyneura</taxon>
        <taxon>Panpulmonata</taxon>
        <taxon>Hygrophila</taxon>
        <taxon>Lymnaeoidea</taxon>
        <taxon>Planorbidae</taxon>
        <taxon>Biomphalaria</taxon>
    </lineage>
</organism>
<dbReference type="Gene3D" id="3.40.50.410">
    <property type="entry name" value="von Willebrand factor, type A domain"/>
    <property type="match status" value="2"/>
</dbReference>
<dbReference type="PROSITE" id="PS50234">
    <property type="entry name" value="VWFA"/>
    <property type="match status" value="2"/>
</dbReference>
<accession>A0A9W2ZDH2</accession>
<evidence type="ECO:0000313" key="6">
    <source>
        <dbReference type="RefSeq" id="XP_055872920.1"/>
    </source>
</evidence>
<dbReference type="Pfam" id="PF00092">
    <property type="entry name" value="VWA"/>
    <property type="match status" value="2"/>
</dbReference>
<dbReference type="OrthoDB" id="6081966at2759"/>
<evidence type="ECO:0000313" key="5">
    <source>
        <dbReference type="RefSeq" id="XP_055872919.1"/>
    </source>
</evidence>
<dbReference type="Proteomes" id="UP001165740">
    <property type="component" value="Chromosome 18"/>
</dbReference>
<dbReference type="Pfam" id="PF00059">
    <property type="entry name" value="Lectin_C"/>
    <property type="match status" value="1"/>
</dbReference>
<evidence type="ECO:0000256" key="1">
    <source>
        <dbReference type="SAM" id="SignalP"/>
    </source>
</evidence>
<dbReference type="SMART" id="SM00034">
    <property type="entry name" value="CLECT"/>
    <property type="match status" value="1"/>
</dbReference>
<dbReference type="RefSeq" id="XP_055872919.1">
    <property type="nucleotide sequence ID" value="XM_056016944.1"/>
</dbReference>
<feature type="signal peptide" evidence="1">
    <location>
        <begin position="1"/>
        <end position="21"/>
    </location>
</feature>
<dbReference type="SUPFAM" id="SSF56436">
    <property type="entry name" value="C-type lectin-like"/>
    <property type="match status" value="1"/>
</dbReference>
<feature type="domain" description="VWFA" evidence="3">
    <location>
        <begin position="211"/>
        <end position="359"/>
    </location>
</feature>
<dbReference type="InterPro" id="IPR001304">
    <property type="entry name" value="C-type_lectin-like"/>
</dbReference>